<feature type="signal peptide" evidence="7">
    <location>
        <begin position="1"/>
        <end position="26"/>
    </location>
</feature>
<dbReference type="InterPro" id="IPR013783">
    <property type="entry name" value="Ig-like_fold"/>
</dbReference>
<comment type="caution">
    <text evidence="9">The sequence shown here is derived from an EMBL/GenBank/DDBJ whole genome shotgun (WGS) entry which is preliminary data.</text>
</comment>
<evidence type="ECO:0000256" key="5">
    <source>
        <dbReference type="PIRSR" id="PIRSR615500-1"/>
    </source>
</evidence>
<name>A0A832HZ99_UNCEI</name>
<dbReference type="InterPro" id="IPR050131">
    <property type="entry name" value="Peptidase_S8_subtilisin-like"/>
</dbReference>
<dbReference type="SUPFAM" id="SSF52743">
    <property type="entry name" value="Subtilisin-like"/>
    <property type="match status" value="1"/>
</dbReference>
<evidence type="ECO:0000256" key="3">
    <source>
        <dbReference type="ARBA" id="ARBA00022801"/>
    </source>
</evidence>
<dbReference type="Gene3D" id="2.60.120.1290">
    <property type="match status" value="1"/>
</dbReference>
<evidence type="ECO:0000256" key="1">
    <source>
        <dbReference type="ARBA" id="ARBA00011073"/>
    </source>
</evidence>
<dbReference type="InterPro" id="IPR036852">
    <property type="entry name" value="Peptidase_S8/S53_dom_sf"/>
</dbReference>
<accession>A0A832HZ99</accession>
<dbReference type="PRINTS" id="PR00723">
    <property type="entry name" value="SUBTILISIN"/>
</dbReference>
<dbReference type="GO" id="GO:0006508">
    <property type="term" value="P:proteolysis"/>
    <property type="evidence" value="ECO:0007669"/>
    <property type="project" value="UniProtKB-KW"/>
</dbReference>
<reference evidence="9" key="1">
    <citation type="journal article" date="2020" name="mSystems">
        <title>Genome- and Community-Level Interaction Insights into Carbon Utilization and Element Cycling Functions of Hydrothermarchaeota in Hydrothermal Sediment.</title>
        <authorList>
            <person name="Zhou Z."/>
            <person name="Liu Y."/>
            <person name="Xu W."/>
            <person name="Pan J."/>
            <person name="Luo Z.H."/>
            <person name="Li M."/>
        </authorList>
    </citation>
    <scope>NUCLEOTIDE SEQUENCE [LARGE SCALE GENOMIC DNA]</scope>
    <source>
        <strain evidence="9">SpSt-381</strain>
    </source>
</reference>
<protein>
    <recommendedName>
        <fullName evidence="8">Peptidase S8/S53 domain-containing protein</fullName>
    </recommendedName>
</protein>
<organism evidence="9">
    <name type="scientific">Eiseniibacteriota bacterium</name>
    <dbReference type="NCBI Taxonomy" id="2212470"/>
    <lineage>
        <taxon>Bacteria</taxon>
        <taxon>Candidatus Eiseniibacteriota</taxon>
    </lineage>
</organism>
<keyword evidence="2 6" id="KW-0645">Protease</keyword>
<evidence type="ECO:0000259" key="8">
    <source>
        <dbReference type="Pfam" id="PF00082"/>
    </source>
</evidence>
<dbReference type="Gene3D" id="2.60.40.10">
    <property type="entry name" value="Immunoglobulins"/>
    <property type="match status" value="1"/>
</dbReference>
<dbReference type="Gene3D" id="3.40.50.200">
    <property type="entry name" value="Peptidase S8/S53 domain"/>
    <property type="match status" value="1"/>
</dbReference>
<evidence type="ECO:0000256" key="7">
    <source>
        <dbReference type="SAM" id="SignalP"/>
    </source>
</evidence>
<evidence type="ECO:0000313" key="9">
    <source>
        <dbReference type="EMBL" id="HGZ42167.1"/>
    </source>
</evidence>
<dbReference type="AlphaFoldDB" id="A0A832HZ99"/>
<gene>
    <name evidence="9" type="ORF">ENR23_01850</name>
</gene>
<dbReference type="PROSITE" id="PS51892">
    <property type="entry name" value="SUBTILASE"/>
    <property type="match status" value="1"/>
</dbReference>
<keyword evidence="3 6" id="KW-0378">Hydrolase</keyword>
<keyword evidence="4 6" id="KW-0720">Serine protease</keyword>
<evidence type="ECO:0000256" key="6">
    <source>
        <dbReference type="PROSITE-ProRule" id="PRU01240"/>
    </source>
</evidence>
<dbReference type="Gene3D" id="2.60.40.4070">
    <property type="match status" value="1"/>
</dbReference>
<feature type="chain" id="PRO_5032284603" description="Peptidase S8/S53 domain-containing protein" evidence="7">
    <location>
        <begin position="27"/>
        <end position="922"/>
    </location>
</feature>
<dbReference type="GO" id="GO:0004252">
    <property type="term" value="F:serine-type endopeptidase activity"/>
    <property type="evidence" value="ECO:0007669"/>
    <property type="project" value="UniProtKB-UniRule"/>
</dbReference>
<feature type="active site" description="Charge relay system" evidence="5 6">
    <location>
        <position position="573"/>
    </location>
</feature>
<sequence>MHRLPRLALLATVPLALALLAGTAFASLAKLDARARTALGSLRLGAPVEQLKADGAALNDAGELDVFITGSVSRAALEAAGARVRTEVPGAGIFTAYVPVGAVEAVAALADVSAIRGAAPCEPELDLSVPTTGAHALRGAGPAFAGLNGAGVVLGDVDSGIDFDHPDFENVAGNTRLLGLWDQTEAVAVGPPSGYLIGREWTPAEIDGGLCIQTDVSGHGTHVMGILGGDGSGTGGAVPAHTYTGMAPMADLMMVKTTFQTTDILDGVAYILGKAQAVGKPCVVNLSLGSHYGPHDGTSPFEAGLSALSGPGRVIVKSAGNERSATNIRHAEVFASGAGTSATFSVSGSANGRILAIAGYYEASENISVRITTPGGTTIGPIALGGINAAYPGTLTPNGYVYLENGAALTATGDREIYVELRATGSSSNGTWTFTFIPVALGAAAGEVDLWRFFNSSGISGNWVVGADNGTELVSEPGNAVEVVTTAAWTSKQNWLACSGILSTFTGTPAPGNLAPFSSPGPTRDGRMKPDIAAPGLAIGSTRSFDISATCPAGSPSTYLNDGMNHVINSGTSMAAPHVTGAIGLLMQKYGFTVTPAFAKSFLSGRAIVDGFTGAVPNTDWGAGKLHLGDLLDPAVAVTAPNGGESAIIGAITTLTWNASDNVGVTAVDLHVSRGGPAGPWELVVAGHPNTGAFAWMTTGPATTDAWLRVVAHDAAGNTAEDLSDAAWSIVDFATPALLSTFTADAVDGGIELRWAFGDGAGVRDVSVERAPASDGPWVRIDVEVRTDGVFQVALDRGAPAGRTSWYRLVGVRDGRAVTFGPLAGVAGRAITEFALTLIAPNPAAGAARVEFTVPRLADVRVSILDVQGRELEVLADGPHAPGRHQLAWAGTLGGRRAPAGLYFVRVQAEGRSLVRRLAVQR</sequence>
<evidence type="ECO:0000256" key="2">
    <source>
        <dbReference type="ARBA" id="ARBA00022670"/>
    </source>
</evidence>
<dbReference type="PANTHER" id="PTHR43806:SF11">
    <property type="entry name" value="CEREVISIN-RELATED"/>
    <property type="match status" value="1"/>
</dbReference>
<feature type="active site" description="Charge relay system" evidence="5 6">
    <location>
        <position position="219"/>
    </location>
</feature>
<dbReference type="InterPro" id="IPR000209">
    <property type="entry name" value="Peptidase_S8/S53_dom"/>
</dbReference>
<dbReference type="Pfam" id="PF00082">
    <property type="entry name" value="Peptidase_S8"/>
    <property type="match status" value="1"/>
</dbReference>
<dbReference type="InterPro" id="IPR015500">
    <property type="entry name" value="Peptidase_S8_subtilisin-rel"/>
</dbReference>
<dbReference type="PROSITE" id="PS00138">
    <property type="entry name" value="SUBTILASE_SER"/>
    <property type="match status" value="1"/>
</dbReference>
<feature type="domain" description="Peptidase S8/S53" evidence="8">
    <location>
        <begin position="149"/>
        <end position="602"/>
    </location>
</feature>
<evidence type="ECO:0000256" key="4">
    <source>
        <dbReference type="ARBA" id="ARBA00022825"/>
    </source>
</evidence>
<dbReference type="EMBL" id="DSQF01000003">
    <property type="protein sequence ID" value="HGZ42167.1"/>
    <property type="molecule type" value="Genomic_DNA"/>
</dbReference>
<feature type="active site" description="Charge relay system" evidence="5 6">
    <location>
        <position position="158"/>
    </location>
</feature>
<keyword evidence="7" id="KW-0732">Signal</keyword>
<dbReference type="PANTHER" id="PTHR43806">
    <property type="entry name" value="PEPTIDASE S8"/>
    <property type="match status" value="1"/>
</dbReference>
<proteinExistence type="inferred from homology"/>
<comment type="similarity">
    <text evidence="1 6">Belongs to the peptidase S8 family.</text>
</comment>
<dbReference type="InterPro" id="IPR023828">
    <property type="entry name" value="Peptidase_S8_Ser-AS"/>
</dbReference>